<dbReference type="EMBL" id="CAXDID020000003">
    <property type="protein sequence ID" value="CAL5972700.1"/>
    <property type="molecule type" value="Genomic_DNA"/>
</dbReference>
<feature type="transmembrane region" description="Helical" evidence="2">
    <location>
        <begin position="171"/>
        <end position="194"/>
    </location>
</feature>
<feature type="compositionally biased region" description="Basic and acidic residues" evidence="1">
    <location>
        <begin position="1"/>
        <end position="22"/>
    </location>
</feature>
<keyword evidence="2" id="KW-1133">Transmembrane helix</keyword>
<evidence type="ECO:0000256" key="2">
    <source>
        <dbReference type="SAM" id="Phobius"/>
    </source>
</evidence>
<evidence type="ECO:0000256" key="1">
    <source>
        <dbReference type="SAM" id="MobiDB-lite"/>
    </source>
</evidence>
<evidence type="ECO:0000313" key="3">
    <source>
        <dbReference type="EMBL" id="CAI9927478.1"/>
    </source>
</evidence>
<evidence type="ECO:0000313" key="4">
    <source>
        <dbReference type="EMBL" id="CAL5972700.1"/>
    </source>
</evidence>
<dbReference type="Proteomes" id="UP001642409">
    <property type="component" value="Unassembled WGS sequence"/>
</dbReference>
<feature type="transmembrane region" description="Helical" evidence="2">
    <location>
        <begin position="33"/>
        <end position="51"/>
    </location>
</feature>
<name>A0AA86U1C0_9EUKA</name>
<gene>
    <name evidence="3" type="ORF">HINF_LOCUS15123</name>
    <name evidence="4" type="ORF">HINF_LOCUS2036</name>
</gene>
<comment type="caution">
    <text evidence="3">The sequence shown here is derived from an EMBL/GenBank/DDBJ whole genome shotgun (WGS) entry which is preliminary data.</text>
</comment>
<proteinExistence type="predicted"/>
<dbReference type="AlphaFoldDB" id="A0AA86U1C0"/>
<keyword evidence="2" id="KW-0812">Transmembrane</keyword>
<reference evidence="4 5" key="2">
    <citation type="submission" date="2024-07" db="EMBL/GenBank/DDBJ databases">
        <authorList>
            <person name="Akdeniz Z."/>
        </authorList>
    </citation>
    <scope>NUCLEOTIDE SEQUENCE [LARGE SCALE GENOMIC DNA]</scope>
</reference>
<evidence type="ECO:0000313" key="5">
    <source>
        <dbReference type="Proteomes" id="UP001642409"/>
    </source>
</evidence>
<dbReference type="EMBL" id="CATOUU010000380">
    <property type="protein sequence ID" value="CAI9927478.1"/>
    <property type="molecule type" value="Genomic_DNA"/>
</dbReference>
<reference evidence="3" key="1">
    <citation type="submission" date="2023-06" db="EMBL/GenBank/DDBJ databases">
        <authorList>
            <person name="Kurt Z."/>
        </authorList>
    </citation>
    <scope>NUCLEOTIDE SEQUENCE</scope>
</reference>
<keyword evidence="2" id="KW-0472">Membrane</keyword>
<organism evidence="3">
    <name type="scientific">Hexamita inflata</name>
    <dbReference type="NCBI Taxonomy" id="28002"/>
    <lineage>
        <taxon>Eukaryota</taxon>
        <taxon>Metamonada</taxon>
        <taxon>Diplomonadida</taxon>
        <taxon>Hexamitidae</taxon>
        <taxon>Hexamitinae</taxon>
        <taxon>Hexamita</taxon>
    </lineage>
</organism>
<keyword evidence="5" id="KW-1185">Reference proteome</keyword>
<feature type="region of interest" description="Disordered" evidence="1">
    <location>
        <begin position="1"/>
        <end position="25"/>
    </location>
</feature>
<sequence length="197" mass="22665">MRNRDTRAERESGLRPIDDRPHSGARASGRKSALFQLQIFIVPIHLFITYLRRFHFLSAFTLNHAYNMKTFVTSQVSWNAGHESKCVYAPRVQHQTAKLVQLNFNSIFSFTSRIYNSCSVKPYKVHNHSAQSLKVSLQICTLPSLDQLITWLPSIPNWISSMPISSSVNKILLSDVVYCEFIFFLSIFAIIFVVKHK</sequence>
<accession>A0AA86U1C0</accession>
<protein>
    <submittedName>
        <fullName evidence="4">Hypothetical_protein</fullName>
    </submittedName>
</protein>